<dbReference type="Proteomes" id="UP000319818">
    <property type="component" value="Unassembled WGS sequence"/>
</dbReference>
<accession>A0A543GBP0</accession>
<organism evidence="3 4">
    <name type="scientific">Pseudonocardia cypriaca</name>
    <dbReference type="NCBI Taxonomy" id="882449"/>
    <lineage>
        <taxon>Bacteria</taxon>
        <taxon>Bacillati</taxon>
        <taxon>Actinomycetota</taxon>
        <taxon>Actinomycetes</taxon>
        <taxon>Pseudonocardiales</taxon>
        <taxon>Pseudonocardiaceae</taxon>
        <taxon>Pseudonocardia</taxon>
    </lineage>
</organism>
<sequence length="138" mass="14941">MPVLEVHLVEGLHTSAQHAELLVALSTRYAEVTEVPLDRVRAHLALHRPELWANGGIPADGRSAPYFTAVVFTDRPAELRRRLLGALTDLIVDVLGVDRRLVHGEIVPVQPDDWAVGGVPGGTSRRAFAATRSAAMRG</sequence>
<name>A0A543GBP0_9PSEU</name>
<evidence type="ECO:0000259" key="2">
    <source>
        <dbReference type="Pfam" id="PF01361"/>
    </source>
</evidence>
<dbReference type="RefSeq" id="WP_142097115.1">
    <property type="nucleotide sequence ID" value="NZ_VFPH01000001.1"/>
</dbReference>
<dbReference type="OrthoDB" id="9804765at2"/>
<evidence type="ECO:0000313" key="3">
    <source>
        <dbReference type="EMBL" id="TQM43497.1"/>
    </source>
</evidence>
<evidence type="ECO:0000313" key="4">
    <source>
        <dbReference type="Proteomes" id="UP000319818"/>
    </source>
</evidence>
<dbReference type="Gene3D" id="3.30.429.10">
    <property type="entry name" value="Macrophage Migration Inhibitory Factor"/>
    <property type="match status" value="2"/>
</dbReference>
<proteinExistence type="predicted"/>
<evidence type="ECO:0000256" key="1">
    <source>
        <dbReference type="ARBA" id="ARBA00023235"/>
    </source>
</evidence>
<feature type="domain" description="4-oxalocrotonate tautomerase-like" evidence="2">
    <location>
        <begin position="71"/>
        <end position="119"/>
    </location>
</feature>
<keyword evidence="4" id="KW-1185">Reference proteome</keyword>
<keyword evidence="1" id="KW-0413">Isomerase</keyword>
<comment type="caution">
    <text evidence="3">The sequence shown here is derived from an EMBL/GenBank/DDBJ whole genome shotgun (WGS) entry which is preliminary data.</text>
</comment>
<dbReference type="GO" id="GO:0016853">
    <property type="term" value="F:isomerase activity"/>
    <property type="evidence" value="ECO:0007669"/>
    <property type="project" value="UniProtKB-KW"/>
</dbReference>
<dbReference type="EMBL" id="VFPH01000001">
    <property type="protein sequence ID" value="TQM43497.1"/>
    <property type="molecule type" value="Genomic_DNA"/>
</dbReference>
<gene>
    <name evidence="3" type="ORF">FB388_0843</name>
</gene>
<protein>
    <submittedName>
        <fullName evidence="3">4-oxalocrotonate tautomerase</fullName>
    </submittedName>
</protein>
<dbReference type="InterPro" id="IPR014347">
    <property type="entry name" value="Tautomerase/MIF_sf"/>
</dbReference>
<reference evidence="3 4" key="1">
    <citation type="submission" date="2019-06" db="EMBL/GenBank/DDBJ databases">
        <title>Sequencing the genomes of 1000 actinobacteria strains.</title>
        <authorList>
            <person name="Klenk H.-P."/>
        </authorList>
    </citation>
    <scope>NUCLEOTIDE SEQUENCE [LARGE SCALE GENOMIC DNA]</scope>
    <source>
        <strain evidence="3 4">DSM 45511</strain>
    </source>
</reference>
<dbReference type="SUPFAM" id="SSF55331">
    <property type="entry name" value="Tautomerase/MIF"/>
    <property type="match status" value="1"/>
</dbReference>
<dbReference type="InterPro" id="IPR004370">
    <property type="entry name" value="4-OT-like_dom"/>
</dbReference>
<dbReference type="AlphaFoldDB" id="A0A543GBP0"/>
<dbReference type="Pfam" id="PF01361">
    <property type="entry name" value="Tautomerase"/>
    <property type="match status" value="1"/>
</dbReference>